<evidence type="ECO:0000256" key="3">
    <source>
        <dbReference type="ARBA" id="ARBA00022679"/>
    </source>
</evidence>
<dbReference type="Gene3D" id="1.10.510.10">
    <property type="entry name" value="Transferase(Phosphotransferase) domain 1"/>
    <property type="match status" value="1"/>
</dbReference>
<gene>
    <name evidence="8" type="ORF">A4R43_39880</name>
</gene>
<proteinExistence type="predicted"/>
<dbReference type="AlphaFoldDB" id="A0A344LIH8"/>
<evidence type="ECO:0000256" key="5">
    <source>
        <dbReference type="ARBA" id="ARBA00022777"/>
    </source>
</evidence>
<dbReference type="Gene3D" id="3.30.200.20">
    <property type="entry name" value="Phosphorylase Kinase, domain 1"/>
    <property type="match status" value="1"/>
</dbReference>
<dbReference type="SMART" id="SM00220">
    <property type="entry name" value="S_TKc"/>
    <property type="match status" value="1"/>
</dbReference>
<dbReference type="InterPro" id="IPR000719">
    <property type="entry name" value="Prot_kinase_dom"/>
</dbReference>
<dbReference type="PANTHER" id="PTHR43289:SF6">
    <property type="entry name" value="SERINE_THREONINE-PROTEIN KINASE NEKL-3"/>
    <property type="match status" value="1"/>
</dbReference>
<sequence>MIDGRYQLEEVRGGGAGGMVWTAFDRKLKRTVALKRPHAMVSEADRIQFCREAETAAQVQHPNAISIFDTVEADGCWLVMEYLPAESLDRVLAECGPRPPEWVATVGAQIAAALAALHQRKIVHRDVKPGNVLVTEDGVAKLTDFGISVWREVTWTHDGNFSGTPAYAAPEVASGHPADEASDVFSLGATLFTALEGVPPFGAGEPGEVLERARRGEVESSARAGPLAPVLAEMLAAQPLRRPTADQVRQRLEAIAGADRIGPPPAGVVRPPWWRRRHVQVLAVLVLAATISATTLVPTLWKTEPAADLVGDEHTVAPCALVDPEALSTHFGVPARLHSALGNFNRCDVILGPPGADAATAIDIEVQLLRLKRHPVVGELYEDEGPPGDDECAQQVPVDERFGIQVAAKGSQPQDQLCVTAKVAADQVRGVLERGPIPRREQPLAPSSLAHIDACALLDNTALAVYPAIDATAGARGFGGWRCRWYSTADQVSVLLRYDQHSSTSPVEGDSIPFPGHEAHIDAESEACTVHVVHRPAGRPAGPTIELMVLTVEGPRPDAQYCPRAIGLAEAAAARLPR</sequence>
<dbReference type="PROSITE" id="PS00108">
    <property type="entry name" value="PROTEIN_KINASE_ST"/>
    <property type="match status" value="1"/>
</dbReference>
<dbReference type="EC" id="2.7.11.1" evidence="1"/>
<organism evidence="8 9">
    <name type="scientific">Amycolatopsis albispora</name>
    <dbReference type="NCBI Taxonomy" id="1804986"/>
    <lineage>
        <taxon>Bacteria</taxon>
        <taxon>Bacillati</taxon>
        <taxon>Actinomycetota</taxon>
        <taxon>Actinomycetes</taxon>
        <taxon>Pseudonocardiales</taxon>
        <taxon>Pseudonocardiaceae</taxon>
        <taxon>Amycolatopsis</taxon>
    </lineage>
</organism>
<dbReference type="KEGG" id="aab:A4R43_39880"/>
<keyword evidence="9" id="KW-1185">Reference proteome</keyword>
<dbReference type="PROSITE" id="PS50011">
    <property type="entry name" value="PROTEIN_KINASE_DOM"/>
    <property type="match status" value="1"/>
</dbReference>
<feature type="domain" description="Protein kinase" evidence="7">
    <location>
        <begin position="6"/>
        <end position="255"/>
    </location>
</feature>
<keyword evidence="6" id="KW-0067">ATP-binding</keyword>
<dbReference type="GO" id="GO:0004674">
    <property type="term" value="F:protein serine/threonine kinase activity"/>
    <property type="evidence" value="ECO:0007669"/>
    <property type="project" value="UniProtKB-KW"/>
</dbReference>
<keyword evidence="2" id="KW-0723">Serine/threonine-protein kinase</keyword>
<evidence type="ECO:0000313" key="9">
    <source>
        <dbReference type="Proteomes" id="UP000250434"/>
    </source>
</evidence>
<keyword evidence="3" id="KW-0808">Transferase</keyword>
<keyword evidence="5" id="KW-0418">Kinase</keyword>
<accession>A0A344LIH8</accession>
<dbReference type="EMBL" id="CP015163">
    <property type="protein sequence ID" value="AXB47852.1"/>
    <property type="molecule type" value="Genomic_DNA"/>
</dbReference>
<dbReference type="GO" id="GO:0005524">
    <property type="term" value="F:ATP binding"/>
    <property type="evidence" value="ECO:0007669"/>
    <property type="project" value="UniProtKB-KW"/>
</dbReference>
<dbReference type="SUPFAM" id="SSF56112">
    <property type="entry name" value="Protein kinase-like (PK-like)"/>
    <property type="match status" value="1"/>
</dbReference>
<reference evidence="8 9" key="1">
    <citation type="submission" date="2016-04" db="EMBL/GenBank/DDBJ databases">
        <title>Complete genome sequence and analysis of deep-sea sediment isolate, Amycolatopsis sp. WP1.</title>
        <authorList>
            <person name="Wang H."/>
            <person name="Chen S."/>
            <person name="Wu Q."/>
        </authorList>
    </citation>
    <scope>NUCLEOTIDE SEQUENCE [LARGE SCALE GENOMIC DNA]</scope>
    <source>
        <strain evidence="8 9">WP1</strain>
    </source>
</reference>
<evidence type="ECO:0000256" key="2">
    <source>
        <dbReference type="ARBA" id="ARBA00022527"/>
    </source>
</evidence>
<dbReference type="Proteomes" id="UP000250434">
    <property type="component" value="Chromosome"/>
</dbReference>
<dbReference type="InterPro" id="IPR008271">
    <property type="entry name" value="Ser/Thr_kinase_AS"/>
</dbReference>
<dbReference type="CDD" id="cd14014">
    <property type="entry name" value="STKc_PknB_like"/>
    <property type="match status" value="1"/>
</dbReference>
<evidence type="ECO:0000256" key="4">
    <source>
        <dbReference type="ARBA" id="ARBA00022741"/>
    </source>
</evidence>
<evidence type="ECO:0000313" key="8">
    <source>
        <dbReference type="EMBL" id="AXB47852.1"/>
    </source>
</evidence>
<evidence type="ECO:0000256" key="6">
    <source>
        <dbReference type="ARBA" id="ARBA00022840"/>
    </source>
</evidence>
<protein>
    <recommendedName>
        <fullName evidence="1">non-specific serine/threonine protein kinase</fullName>
        <ecNumber evidence="1">2.7.11.1</ecNumber>
    </recommendedName>
</protein>
<name>A0A344LIH8_9PSEU</name>
<keyword evidence="4" id="KW-0547">Nucleotide-binding</keyword>
<dbReference type="OrthoDB" id="9762169at2"/>
<dbReference type="Pfam" id="PF00069">
    <property type="entry name" value="Pkinase"/>
    <property type="match status" value="1"/>
</dbReference>
<dbReference type="InterPro" id="IPR011009">
    <property type="entry name" value="Kinase-like_dom_sf"/>
</dbReference>
<dbReference type="PANTHER" id="PTHR43289">
    <property type="entry name" value="MITOGEN-ACTIVATED PROTEIN KINASE KINASE KINASE 20-RELATED"/>
    <property type="match status" value="1"/>
</dbReference>
<evidence type="ECO:0000256" key="1">
    <source>
        <dbReference type="ARBA" id="ARBA00012513"/>
    </source>
</evidence>
<evidence type="ECO:0000259" key="7">
    <source>
        <dbReference type="PROSITE" id="PS50011"/>
    </source>
</evidence>